<dbReference type="RefSeq" id="WP_221275819.1">
    <property type="nucleotide sequence ID" value="NZ_JACHFE010000007.1"/>
</dbReference>
<dbReference type="AlphaFoldDB" id="A0A840U8Y3"/>
<dbReference type="Proteomes" id="UP000591735">
    <property type="component" value="Unassembled WGS sequence"/>
</dbReference>
<dbReference type="Gene3D" id="2.120.10.30">
    <property type="entry name" value="TolB, C-terminal domain"/>
    <property type="match status" value="1"/>
</dbReference>
<protein>
    <recommendedName>
        <fullName evidence="3">Transcriptional initiation protein Tat</fullName>
    </recommendedName>
</protein>
<dbReference type="InterPro" id="IPR008557">
    <property type="entry name" value="PhoX"/>
</dbReference>
<keyword evidence="2" id="KW-1185">Reference proteome</keyword>
<dbReference type="Pfam" id="PF05787">
    <property type="entry name" value="PhoX"/>
    <property type="match status" value="1"/>
</dbReference>
<dbReference type="PROSITE" id="PS51318">
    <property type="entry name" value="TAT"/>
    <property type="match status" value="1"/>
</dbReference>
<dbReference type="PANTHER" id="PTHR35399">
    <property type="entry name" value="SLR8030 PROTEIN"/>
    <property type="match status" value="1"/>
</dbReference>
<evidence type="ECO:0000313" key="2">
    <source>
        <dbReference type="Proteomes" id="UP000591735"/>
    </source>
</evidence>
<sequence length="637" mass="70046">MTHQNMIDPEDHPEIEQTDFDRLTAKGISRRNFLRGGTAAMGLFLAASPLAQAIAATSQTRASKLLGFSAVPASTADTFAVPKGYVAKPLISWGDPILKGAPAFDPSGNQDAAAQAGQFGDNTDGMSFFPLSEDRALLAVNNEYTNYEYLFAHQGKQDLTADEVRKSQSAHGVSVFEIRRNSQGEWQVAPDSDYNRRITANTPMELTGPAAGHDLMKTAADPSGRKPLGTFNNCANGQTPWGTYLTCEENFHGYFASTQDQVDLPARDTRYGLKAGNRGYQWYRHDERFDLAKHPNEPHRFGWVVEIDPMNPEATPRKRTALGRFKHENAALTIDRSGHVVVYLGDDERGEHLYKFVSRDRYNPDNQKANRNLLEEGTLYVARFRANDGEIKGKGEWLELSHGKNGLTAENGFADQAEVMIFAREAATQVGATTMDRPEWVAVHPNNKAVFCTLTNNKNRGQEGQPVGGPNPRAKNNYGQILRWWPTNGDHTATSFDWDLFAIAGNPTVAEGLYAGSDNINADNMFNSPDGIGFDRTGRLWIQTDGKYSNTGEFAGMGNNQMLCADPETGEIRRFATGPIACEITGLTFSPDQRTVFVGVQHPGEDLAPSHFPEGGNSKPRSTIMMIQRRDGGMIGA</sequence>
<dbReference type="InterPro" id="IPR011042">
    <property type="entry name" value="6-blade_b-propeller_TolB-like"/>
</dbReference>
<gene>
    <name evidence="1" type="ORF">HNR38_002669</name>
</gene>
<evidence type="ECO:0008006" key="3">
    <source>
        <dbReference type="Google" id="ProtNLM"/>
    </source>
</evidence>
<comment type="caution">
    <text evidence="1">The sequence shown here is derived from an EMBL/GenBank/DDBJ whole genome shotgun (WGS) entry which is preliminary data.</text>
</comment>
<evidence type="ECO:0000313" key="1">
    <source>
        <dbReference type="EMBL" id="MBB5322174.1"/>
    </source>
</evidence>
<dbReference type="EMBL" id="JACHFE010000007">
    <property type="protein sequence ID" value="MBB5322174.1"/>
    <property type="molecule type" value="Genomic_DNA"/>
</dbReference>
<accession>A0A840U8Y3</accession>
<dbReference type="SUPFAM" id="SSF63829">
    <property type="entry name" value="Calcium-dependent phosphotriesterase"/>
    <property type="match status" value="1"/>
</dbReference>
<dbReference type="PANTHER" id="PTHR35399:SF2">
    <property type="entry name" value="DUF839 DOMAIN-CONTAINING PROTEIN"/>
    <property type="match status" value="1"/>
</dbReference>
<reference evidence="1 2" key="1">
    <citation type="submission" date="2020-08" db="EMBL/GenBank/DDBJ databases">
        <title>Genomic Encyclopedia of Type Strains, Phase IV (KMG-IV): sequencing the most valuable type-strain genomes for metagenomic binning, comparative biology and taxonomic classification.</title>
        <authorList>
            <person name="Goeker M."/>
        </authorList>
    </citation>
    <scope>NUCLEOTIDE SEQUENCE [LARGE SCALE GENOMIC DNA]</scope>
    <source>
        <strain evidence="1 2">DSM 22359</strain>
    </source>
</reference>
<proteinExistence type="predicted"/>
<organism evidence="1 2">
    <name type="scientific">Marinobacter oulmenensis</name>
    <dbReference type="NCBI Taxonomy" id="643747"/>
    <lineage>
        <taxon>Bacteria</taxon>
        <taxon>Pseudomonadati</taxon>
        <taxon>Pseudomonadota</taxon>
        <taxon>Gammaproteobacteria</taxon>
        <taxon>Pseudomonadales</taxon>
        <taxon>Marinobacteraceae</taxon>
        <taxon>Marinobacter</taxon>
    </lineage>
</organism>
<dbReference type="InterPro" id="IPR006311">
    <property type="entry name" value="TAT_signal"/>
</dbReference>
<name>A0A840U8Y3_9GAMM</name>